<evidence type="ECO:0000313" key="1">
    <source>
        <dbReference type="EMBL" id="KAK3761481.1"/>
    </source>
</evidence>
<keyword evidence="2" id="KW-1185">Reference proteome</keyword>
<protein>
    <submittedName>
        <fullName evidence="1">Uncharacterized protein</fullName>
    </submittedName>
</protein>
<proteinExistence type="predicted"/>
<accession>A0AAE0Z399</accession>
<dbReference type="Proteomes" id="UP001283361">
    <property type="component" value="Unassembled WGS sequence"/>
</dbReference>
<organism evidence="1 2">
    <name type="scientific">Elysia crispata</name>
    <name type="common">lettuce slug</name>
    <dbReference type="NCBI Taxonomy" id="231223"/>
    <lineage>
        <taxon>Eukaryota</taxon>
        <taxon>Metazoa</taxon>
        <taxon>Spiralia</taxon>
        <taxon>Lophotrochozoa</taxon>
        <taxon>Mollusca</taxon>
        <taxon>Gastropoda</taxon>
        <taxon>Heterobranchia</taxon>
        <taxon>Euthyneura</taxon>
        <taxon>Panpulmonata</taxon>
        <taxon>Sacoglossa</taxon>
        <taxon>Placobranchoidea</taxon>
        <taxon>Plakobranchidae</taxon>
        <taxon>Elysia</taxon>
    </lineage>
</organism>
<name>A0AAE0Z399_9GAST</name>
<dbReference type="AlphaFoldDB" id="A0AAE0Z399"/>
<reference evidence="1" key="1">
    <citation type="journal article" date="2023" name="G3 (Bethesda)">
        <title>A reference genome for the long-term kleptoplast-retaining sea slug Elysia crispata morphotype clarki.</title>
        <authorList>
            <person name="Eastman K.E."/>
            <person name="Pendleton A.L."/>
            <person name="Shaikh M.A."/>
            <person name="Suttiyut T."/>
            <person name="Ogas R."/>
            <person name="Tomko P."/>
            <person name="Gavelis G."/>
            <person name="Widhalm J.R."/>
            <person name="Wisecaver J.H."/>
        </authorList>
    </citation>
    <scope>NUCLEOTIDE SEQUENCE</scope>
    <source>
        <strain evidence="1">ECLA1</strain>
    </source>
</reference>
<gene>
    <name evidence="1" type="ORF">RRG08_045708</name>
</gene>
<dbReference type="EMBL" id="JAWDGP010004884">
    <property type="protein sequence ID" value="KAK3761481.1"/>
    <property type="molecule type" value="Genomic_DNA"/>
</dbReference>
<comment type="caution">
    <text evidence="1">The sequence shown here is derived from an EMBL/GenBank/DDBJ whole genome shotgun (WGS) entry which is preliminary data.</text>
</comment>
<evidence type="ECO:0000313" key="2">
    <source>
        <dbReference type="Proteomes" id="UP001283361"/>
    </source>
</evidence>
<sequence length="131" mass="13968">MLPTRVLSDRSCVILTRANATLDEVNNETVPASRTFISIITVALVNPLPAIMAITIDLIAVIETSNEGGGAQCALPKQHIQLLAAVCWPVSFRVPMSGDTPSFFSKTMAVNIRVSDREGRVGFGNKAGGEQ</sequence>